<keyword evidence="2" id="KW-0378">Hydrolase</keyword>
<keyword evidence="2" id="KW-0645">Protease</keyword>
<protein>
    <submittedName>
        <fullName evidence="2">Serine protease</fullName>
    </submittedName>
</protein>
<reference evidence="2 3" key="1">
    <citation type="submission" date="2024-06" db="EMBL/GenBank/DDBJ databases">
        <authorList>
            <person name="Bataeva Y.V."/>
            <person name="Grigorian L.N."/>
            <person name="Solomentsev V.I."/>
        </authorList>
    </citation>
    <scope>NUCLEOTIDE SEQUENCE [LARGE SCALE GENOMIC DNA]</scope>
    <source>
        <strain evidence="3">SCPM-O-B-12605 (RCAM04882)</strain>
    </source>
</reference>
<dbReference type="SUPFAM" id="SSF50494">
    <property type="entry name" value="Trypsin-like serine proteases"/>
    <property type="match status" value="1"/>
</dbReference>
<keyword evidence="3" id="KW-1185">Reference proteome</keyword>
<dbReference type="Pfam" id="PF13365">
    <property type="entry name" value="Trypsin_2"/>
    <property type="match status" value="1"/>
</dbReference>
<evidence type="ECO:0000313" key="2">
    <source>
        <dbReference type="EMBL" id="MES0832550.1"/>
    </source>
</evidence>
<sequence>MTRPPVPNGSTVSLLSNRPDTPDWQLRVTDRDGTALHGAAVLVAPEYALTCAHVVVEAVGPSAGPGSEVRLDAPRGLPGWESVGTVLAGGWWWDGEAPWDAAVLRLDRTAPGPPAATARHRVGDRVRVLGFPNAETGRWVTGRITGDSGSRFGYTQIDVDSATGFTVLPGFSGSGVREGTGDGLLGIVCEAAANGRAGWMIPLDRVPRVWGAGPDTATAVARTARAMTDLRTLLSPDLRFDLYTALDPRLRRRLRADQDLTVFASQLVSLAHEEYRLLGAVLDLLDEREEGSAGMLRVREAAAPLLTGRDG</sequence>
<accession>A0ABV1ZN23</accession>
<dbReference type="Proteomes" id="UP001432401">
    <property type="component" value="Unassembled WGS sequence"/>
</dbReference>
<dbReference type="RefSeq" id="WP_352982331.1">
    <property type="nucleotide sequence ID" value="NZ_JBEQNA010000008.1"/>
</dbReference>
<organism evidence="2 3">
    <name type="scientific">Nocardiopsis tropica</name>
    <dbReference type="NCBI Taxonomy" id="109330"/>
    <lineage>
        <taxon>Bacteria</taxon>
        <taxon>Bacillati</taxon>
        <taxon>Actinomycetota</taxon>
        <taxon>Actinomycetes</taxon>
        <taxon>Streptosporangiales</taxon>
        <taxon>Nocardiopsidaceae</taxon>
        <taxon>Nocardiopsis</taxon>
    </lineage>
</organism>
<dbReference type="Gene3D" id="2.40.10.120">
    <property type="match status" value="1"/>
</dbReference>
<dbReference type="EMBL" id="JBEQNB010000001">
    <property type="protein sequence ID" value="MES0832550.1"/>
    <property type="molecule type" value="Genomic_DNA"/>
</dbReference>
<name>A0ABV1ZN23_9ACTN</name>
<evidence type="ECO:0000313" key="3">
    <source>
        <dbReference type="Proteomes" id="UP001432401"/>
    </source>
</evidence>
<evidence type="ECO:0000256" key="1">
    <source>
        <dbReference type="SAM" id="MobiDB-lite"/>
    </source>
</evidence>
<dbReference type="GO" id="GO:0006508">
    <property type="term" value="P:proteolysis"/>
    <property type="evidence" value="ECO:0007669"/>
    <property type="project" value="UniProtKB-KW"/>
</dbReference>
<proteinExistence type="predicted"/>
<comment type="caution">
    <text evidence="2">The sequence shown here is derived from an EMBL/GenBank/DDBJ whole genome shotgun (WGS) entry which is preliminary data.</text>
</comment>
<dbReference type="GO" id="GO:0008233">
    <property type="term" value="F:peptidase activity"/>
    <property type="evidence" value="ECO:0007669"/>
    <property type="project" value="UniProtKB-KW"/>
</dbReference>
<feature type="compositionally biased region" description="Polar residues" evidence="1">
    <location>
        <begin position="8"/>
        <end position="19"/>
    </location>
</feature>
<gene>
    <name evidence="2" type="ORF">ABUK86_02080</name>
</gene>
<dbReference type="InterPro" id="IPR009003">
    <property type="entry name" value="Peptidase_S1_PA"/>
</dbReference>
<feature type="region of interest" description="Disordered" evidence="1">
    <location>
        <begin position="1"/>
        <end position="20"/>
    </location>
</feature>